<dbReference type="OrthoDB" id="9797132at2"/>
<evidence type="ECO:0000256" key="2">
    <source>
        <dbReference type="ARBA" id="ARBA00022490"/>
    </source>
</evidence>
<evidence type="ECO:0000256" key="1">
    <source>
        <dbReference type="ARBA" id="ARBA00004496"/>
    </source>
</evidence>
<dbReference type="Pfam" id="PF04405">
    <property type="entry name" value="ScdA_N"/>
    <property type="match status" value="1"/>
</dbReference>
<reference evidence="6 8" key="1">
    <citation type="submission" date="2015-01" db="EMBL/GenBank/DDBJ databases">
        <authorList>
            <person name="Guo J."/>
        </authorList>
    </citation>
    <scope>NUCLEOTIDE SEQUENCE [LARGE SCALE GENOMIC DNA]</scope>
    <source>
        <strain evidence="6 8">DSM 22147</strain>
    </source>
</reference>
<keyword evidence="8" id="KW-1185">Reference proteome</keyword>
<dbReference type="Proteomes" id="UP000032366">
    <property type="component" value="Unassembled WGS sequence"/>
</dbReference>
<sequence length="224" mass="25530">MIQTTEKVADVVTKYPKTADVFRKYGIDFCCGGQISIDEAAADNKRVDIDTLLPELEEASKIQGEGINPSYLDVPSLIQYIKARYHETLREEFKQLTPYVTKLARVHGPNHPYLVELKELYDTYKSGMLTHTEEEDNETFPKLIKAHNGETVADLDEAIQSLVDDHTGTGALLEKMRELTNDYQPPMEACGTWRLVYNRLEALEQETHAHVHLENHVLFPKVSQ</sequence>
<dbReference type="Gene3D" id="1.10.3910.10">
    <property type="entry name" value="SP0561-like"/>
    <property type="match status" value="1"/>
</dbReference>
<dbReference type="AlphaFoldDB" id="A0A0D6XU82"/>
<dbReference type="Gene3D" id="1.20.120.520">
    <property type="entry name" value="nmb1532 protein domain like"/>
    <property type="match status" value="1"/>
</dbReference>
<dbReference type="RefSeq" id="WP_044358576.1">
    <property type="nucleotide sequence ID" value="NZ_JXWY01000002.1"/>
</dbReference>
<dbReference type="STRING" id="569857.TP70_00570"/>
<dbReference type="PANTHER" id="PTHR36438:SF1">
    <property type="entry name" value="IRON-SULFUR CLUSTER REPAIR PROTEIN YTFE"/>
    <property type="match status" value="1"/>
</dbReference>
<evidence type="ECO:0000313" key="7">
    <source>
        <dbReference type="EMBL" id="SUM58377.1"/>
    </source>
</evidence>
<evidence type="ECO:0000256" key="4">
    <source>
        <dbReference type="ARBA" id="ARBA00023004"/>
    </source>
</evidence>
<keyword evidence="3" id="KW-0479">Metal-binding</keyword>
<dbReference type="InterPro" id="IPR038062">
    <property type="entry name" value="ScdA-like_N_sf"/>
</dbReference>
<evidence type="ECO:0000313" key="8">
    <source>
        <dbReference type="Proteomes" id="UP000032366"/>
    </source>
</evidence>
<gene>
    <name evidence="7" type="primary">scdA</name>
    <name evidence="7" type="ORF">NCTC13832_02125</name>
    <name evidence="6" type="ORF">TP70_00570</name>
</gene>
<evidence type="ECO:0000313" key="6">
    <source>
        <dbReference type="EMBL" id="KIX91806.1"/>
    </source>
</evidence>
<dbReference type="InterPro" id="IPR019903">
    <property type="entry name" value="RIC_family"/>
</dbReference>
<dbReference type="NCBIfam" id="TIGR03652">
    <property type="entry name" value="FeS_repair_RIC"/>
    <property type="match status" value="1"/>
</dbReference>
<reference evidence="7 9" key="2">
    <citation type="submission" date="2018-06" db="EMBL/GenBank/DDBJ databases">
        <authorList>
            <consortium name="Pathogen Informatics"/>
            <person name="Doyle S."/>
        </authorList>
    </citation>
    <scope>NUCLEOTIDE SEQUENCE [LARGE SCALE GENOMIC DNA]</scope>
    <source>
        <strain evidence="7 9">NCTC13832</strain>
    </source>
</reference>
<keyword evidence="2" id="KW-0963">Cytoplasm</keyword>
<dbReference type="GO" id="GO:0005737">
    <property type="term" value="C:cytoplasm"/>
    <property type="evidence" value="ECO:0007669"/>
    <property type="project" value="UniProtKB-SubCell"/>
</dbReference>
<dbReference type="PANTHER" id="PTHR36438">
    <property type="entry name" value="IRON-SULFUR CLUSTER REPAIR PROTEIN YTFE"/>
    <property type="match status" value="1"/>
</dbReference>
<organism evidence="7 9">
    <name type="scientific">Staphylococcus microti</name>
    <dbReference type="NCBI Taxonomy" id="569857"/>
    <lineage>
        <taxon>Bacteria</taxon>
        <taxon>Bacillati</taxon>
        <taxon>Bacillota</taxon>
        <taxon>Bacilli</taxon>
        <taxon>Bacillales</taxon>
        <taxon>Staphylococcaceae</taxon>
        <taxon>Staphylococcus</taxon>
    </lineage>
</organism>
<evidence type="ECO:0000259" key="5">
    <source>
        <dbReference type="Pfam" id="PF01814"/>
    </source>
</evidence>
<dbReference type="EMBL" id="JXWY01000002">
    <property type="protein sequence ID" value="KIX91806.1"/>
    <property type="molecule type" value="Genomic_DNA"/>
</dbReference>
<accession>A0A0D6XU82</accession>
<dbReference type="NCBIfam" id="NF009777">
    <property type="entry name" value="PRK13276.1"/>
    <property type="match status" value="1"/>
</dbReference>
<dbReference type="Pfam" id="PF01814">
    <property type="entry name" value="Hemerythrin"/>
    <property type="match status" value="1"/>
</dbReference>
<evidence type="ECO:0000256" key="3">
    <source>
        <dbReference type="ARBA" id="ARBA00022723"/>
    </source>
</evidence>
<dbReference type="InterPro" id="IPR012312">
    <property type="entry name" value="Hemerythrin-like"/>
</dbReference>
<dbReference type="GO" id="GO:0046872">
    <property type="term" value="F:metal ion binding"/>
    <property type="evidence" value="ECO:0007669"/>
    <property type="project" value="UniProtKB-KW"/>
</dbReference>
<dbReference type="EMBL" id="UHDT01000001">
    <property type="protein sequence ID" value="SUM58377.1"/>
    <property type="molecule type" value="Genomic_DNA"/>
</dbReference>
<protein>
    <submittedName>
        <fullName evidence="7">Cell wall biosynthesis protein ScdA</fullName>
    </submittedName>
</protein>
<name>A0A0D6XU82_9STAP</name>
<dbReference type="SUPFAM" id="SSF140683">
    <property type="entry name" value="SP0561-like"/>
    <property type="match status" value="1"/>
</dbReference>
<keyword evidence="4" id="KW-0408">Iron</keyword>
<evidence type="ECO:0000313" key="9">
    <source>
        <dbReference type="Proteomes" id="UP000254100"/>
    </source>
</evidence>
<comment type="subcellular location">
    <subcellularLocation>
        <location evidence="1">Cytoplasm</location>
    </subcellularLocation>
</comment>
<feature type="domain" description="Hemerythrin-like" evidence="5">
    <location>
        <begin position="84"/>
        <end position="222"/>
    </location>
</feature>
<dbReference type="Proteomes" id="UP000254100">
    <property type="component" value="Unassembled WGS sequence"/>
</dbReference>
<proteinExistence type="predicted"/>